<accession>F4A1A2</accession>
<protein>
    <recommendedName>
        <fullName evidence="3">CobQ/CobB/MinD/ParA nucleotide binding domain-containing protein</fullName>
    </recommendedName>
</protein>
<dbReference type="HOGENOM" id="CLU_084710_0_0_9"/>
<dbReference type="KEGG" id="mas:Mahau_1844"/>
<dbReference type="EMBL" id="CP002360">
    <property type="protein sequence ID" value="AEE97021.1"/>
    <property type="molecule type" value="Genomic_DNA"/>
</dbReference>
<dbReference type="InterPro" id="IPR027417">
    <property type="entry name" value="P-loop_NTPase"/>
</dbReference>
<evidence type="ECO:0000313" key="1">
    <source>
        <dbReference type="EMBL" id="AEE97021.1"/>
    </source>
</evidence>
<dbReference type="Proteomes" id="UP000008457">
    <property type="component" value="Chromosome"/>
</dbReference>
<keyword evidence="2" id="KW-1185">Reference proteome</keyword>
<evidence type="ECO:0000313" key="2">
    <source>
        <dbReference type="Proteomes" id="UP000008457"/>
    </source>
</evidence>
<gene>
    <name evidence="1" type="ordered locus">Mahau_1844</name>
</gene>
<dbReference type="RefSeq" id="WP_013781449.1">
    <property type="nucleotide sequence ID" value="NC_015520.1"/>
</dbReference>
<organism evidence="1 2">
    <name type="scientific">Mahella australiensis (strain DSM 15567 / CIP 107919 / 50-1 BON)</name>
    <dbReference type="NCBI Taxonomy" id="697281"/>
    <lineage>
        <taxon>Bacteria</taxon>
        <taxon>Bacillati</taxon>
        <taxon>Bacillota</taxon>
        <taxon>Clostridia</taxon>
        <taxon>Thermoanaerobacterales</taxon>
        <taxon>Thermoanaerobacterales Family IV. Incertae Sedis</taxon>
        <taxon>Mahella</taxon>
    </lineage>
</organism>
<proteinExistence type="predicted"/>
<name>F4A1A2_MAHA5</name>
<dbReference type="STRING" id="697281.Mahau_1844"/>
<dbReference type="Gene3D" id="3.40.50.300">
    <property type="entry name" value="P-loop containing nucleotide triphosphate hydrolases"/>
    <property type="match status" value="1"/>
</dbReference>
<dbReference type="OrthoDB" id="9779501at2"/>
<dbReference type="AlphaFoldDB" id="F4A1A2"/>
<reference evidence="1 2" key="2">
    <citation type="journal article" date="2011" name="Stand. Genomic Sci.">
        <title>Complete genome sequence of Mahella australiensis type strain (50-1 BON).</title>
        <authorList>
            <person name="Sikorski J."/>
            <person name="Teshima H."/>
            <person name="Nolan M."/>
            <person name="Lucas S."/>
            <person name="Hammon N."/>
            <person name="Deshpande S."/>
            <person name="Cheng J.F."/>
            <person name="Pitluck S."/>
            <person name="Liolios K."/>
            <person name="Pagani I."/>
            <person name="Ivanova N."/>
            <person name="Huntemann M."/>
            <person name="Mavromatis K."/>
            <person name="Ovchinikova G."/>
            <person name="Pati A."/>
            <person name="Tapia R."/>
            <person name="Han C."/>
            <person name="Goodwin L."/>
            <person name="Chen A."/>
            <person name="Palaniappan K."/>
            <person name="Land M."/>
            <person name="Hauser L."/>
            <person name="Ngatchou-Djao O.D."/>
            <person name="Rohde M."/>
            <person name="Pukall R."/>
            <person name="Spring S."/>
            <person name="Abt B."/>
            <person name="Goker M."/>
            <person name="Detter J.C."/>
            <person name="Woyke T."/>
            <person name="Bristow J."/>
            <person name="Markowitz V."/>
            <person name="Hugenholtz P."/>
            <person name="Eisen J.A."/>
            <person name="Kyrpides N.C."/>
            <person name="Klenk H.P."/>
            <person name="Lapidus A."/>
        </authorList>
    </citation>
    <scope>NUCLEOTIDE SEQUENCE [LARGE SCALE GENOMIC DNA]</scope>
    <source>
        <strain evidence="2">DSM 15567 / CIP 107919 / 50-1 BON</strain>
    </source>
</reference>
<reference evidence="2" key="1">
    <citation type="submission" date="2010-11" db="EMBL/GenBank/DDBJ databases">
        <title>The complete genome of Mahella australiensis DSM 15567.</title>
        <authorList>
            <consortium name="US DOE Joint Genome Institute (JGI-PGF)"/>
            <person name="Lucas S."/>
            <person name="Copeland A."/>
            <person name="Lapidus A."/>
            <person name="Bruce D."/>
            <person name="Goodwin L."/>
            <person name="Pitluck S."/>
            <person name="Kyrpides N."/>
            <person name="Mavromatis K."/>
            <person name="Pagani I."/>
            <person name="Ivanova N."/>
            <person name="Teshima H."/>
            <person name="Brettin T."/>
            <person name="Detter J.C."/>
            <person name="Han C."/>
            <person name="Tapia R."/>
            <person name="Land M."/>
            <person name="Hauser L."/>
            <person name="Markowitz V."/>
            <person name="Cheng J.-F."/>
            <person name="Hugenholtz P."/>
            <person name="Woyke T."/>
            <person name="Wu D."/>
            <person name="Spring S."/>
            <person name="Pukall R."/>
            <person name="Steenblock K."/>
            <person name="Schneider S."/>
            <person name="Klenk H.-P."/>
            <person name="Eisen J.A."/>
        </authorList>
    </citation>
    <scope>NUCLEOTIDE SEQUENCE [LARGE SCALE GENOMIC DNA]</scope>
    <source>
        <strain evidence="2">DSM 15567 / CIP 107919 / 50-1 BON</strain>
    </source>
</reference>
<evidence type="ECO:0008006" key="3">
    <source>
        <dbReference type="Google" id="ProtNLM"/>
    </source>
</evidence>
<dbReference type="eggNOG" id="COG0003">
    <property type="taxonomic scope" value="Bacteria"/>
</dbReference>
<dbReference type="SUPFAM" id="SSF52540">
    <property type="entry name" value="P-loop containing nucleoside triphosphate hydrolases"/>
    <property type="match status" value="1"/>
</dbReference>
<sequence length="225" mass="24814">MMLSDKRINIFVGHFGSGKTEISINYALGLQRRGLKTMIVDLDIVNPFFRTVEVKDYLEQNEIKVIAPNFAGTALDVPSIPASVYSAFDNTNFNVVLDIGGDEVGAKILGNLRDHISDGTYDMLYVINARRPLSADISAVGNLLHSIEQTSGLKVTGLINNTNLSSETTIYDIMYGQALVEDLSRQAGVPVVKICGLPDVLKQLPDEYKDKAMPIKIFLHVPWEQ</sequence>